<sequence length="228" mass="25751">MYSFDSFVSPEKIIKTAQKKNLDGVAITDHGTIRGGLNAKKIKSDIVTIIGSEVKTEIGDLIGLFLNEEIKSCGIWDVIEEIRDQDGIIVIPHPFRSNRTDFDHELIRKIDAIEGYNARTELKKNIQAQDFAKLHDLPVTAGSDAHFSREIGLARTIMDPISSEEDIRKSITSGNMHIEGTPAPLYFRGASRLVTDFKAGEWYRLPYTFYKISLKGAKSFSSRYKRRQ</sequence>
<proteinExistence type="predicted"/>
<gene>
    <name evidence="1" type="ORF">C5S46_04110</name>
</gene>
<evidence type="ECO:0000313" key="1">
    <source>
        <dbReference type="EMBL" id="TKY91763.1"/>
    </source>
</evidence>
<reference evidence="1" key="1">
    <citation type="submission" date="2018-09" db="EMBL/GenBank/DDBJ databases">
        <title>A genomic encyclopedia of anaerobic methanotrophic archaea.</title>
        <authorList>
            <person name="Skennerton C.T."/>
            <person name="Chadwick G.L."/>
            <person name="Laso-Perez R."/>
            <person name="Leu A.O."/>
            <person name="Speth D.R."/>
            <person name="Yu H."/>
            <person name="Morgan-Lang C."/>
            <person name="Hatzenpichler R."/>
            <person name="Goudeau D."/>
            <person name="Malmstrom R."/>
            <person name="Woyke T."/>
            <person name="Hallam S."/>
            <person name="Tyson G.W."/>
            <person name="Wegener G."/>
            <person name="Boetius A."/>
            <person name="Orphan V.J."/>
        </authorList>
    </citation>
    <scope>NUCLEOTIDE SEQUENCE</scope>
    <source>
        <strain evidence="1">CONS3730D10UFb2</strain>
    </source>
</reference>
<comment type="caution">
    <text evidence="1">The sequence shown here is derived from an EMBL/GenBank/DDBJ whole genome shotgun (WGS) entry which is preliminary data.</text>
</comment>
<organism evidence="1 2">
    <name type="scientific">Candidatus Methanomarinus sp</name>
    <dbReference type="NCBI Taxonomy" id="3386244"/>
    <lineage>
        <taxon>Archaea</taxon>
        <taxon>Methanobacteriati</taxon>
        <taxon>Methanobacteriota</taxon>
        <taxon>Stenosarchaea group</taxon>
        <taxon>Methanomicrobia</taxon>
        <taxon>Methanosarcinales</taxon>
        <taxon>ANME-2 cluster</taxon>
        <taxon>Candidatus Methanocomedenaceae</taxon>
        <taxon>Candidatus Methanomarinus</taxon>
    </lineage>
</organism>
<dbReference type="Proteomes" id="UP000315423">
    <property type="component" value="Unassembled WGS sequence"/>
</dbReference>
<dbReference type="EMBL" id="QYBA01000133">
    <property type="protein sequence ID" value="TKY91763.1"/>
    <property type="molecule type" value="Genomic_DNA"/>
</dbReference>
<name>A0AC61SAV0_9EURY</name>
<protein>
    <submittedName>
        <fullName evidence="1">Histidinol-phosphatase</fullName>
    </submittedName>
</protein>
<evidence type="ECO:0000313" key="2">
    <source>
        <dbReference type="Proteomes" id="UP000315423"/>
    </source>
</evidence>
<accession>A0AC61SAV0</accession>